<name>A0ABW6ATZ8_9BACT</name>
<proteinExistence type="predicted"/>
<evidence type="ECO:0000313" key="2">
    <source>
        <dbReference type="Proteomes" id="UP001597512"/>
    </source>
</evidence>
<dbReference type="EMBL" id="JBHUOM010000044">
    <property type="protein sequence ID" value="MFD2937783.1"/>
    <property type="molecule type" value="Genomic_DNA"/>
</dbReference>
<dbReference type="RefSeq" id="WP_381508186.1">
    <property type="nucleotide sequence ID" value="NZ_JBHUOM010000044.1"/>
</dbReference>
<accession>A0ABW6ATZ8</accession>
<protein>
    <recommendedName>
        <fullName evidence="3">Restriction endonuclease</fullName>
    </recommendedName>
</protein>
<keyword evidence="2" id="KW-1185">Reference proteome</keyword>
<dbReference type="Proteomes" id="UP001597512">
    <property type="component" value="Unassembled WGS sequence"/>
</dbReference>
<evidence type="ECO:0008006" key="3">
    <source>
        <dbReference type="Google" id="ProtNLM"/>
    </source>
</evidence>
<gene>
    <name evidence="1" type="ORF">ACFS25_28710</name>
</gene>
<sequence>MEKLFDDKLRLNTEYALHQHDSYGFYDNSAKGEFVKVREILNDWFSRYPDNHKWNLKRDFQSDFDSAFFELFIHELFSKQGFQLTPHPALTDSTNHPDFLAKKGDIEIYLEAKVAFDESKEEKTLKTKHNIVYDTINQISCPGYGINIEGIDFISKNQAKLGKVKSFFQKNIDTNAPIYALPKRYNYQDKLDRFLTYKDEDIVISISLYPTDVNLTRPIISYLGGSFMGGSDGSLKKAIKAKAKHYGNPEKPFIICINSLSIKHTSTEDVYNALFGIGRRFSDDDLNGKDQDFNIGDNGVFHNSVNPLNTRVSGVFITRVFVSNLHVADHWLVGHPFTNNDLDFDNLDLSYIYADSNQLKEVKKKSIGEIIINA</sequence>
<reference evidence="2" key="1">
    <citation type="journal article" date="2019" name="Int. J. Syst. Evol. Microbiol.">
        <title>The Global Catalogue of Microorganisms (GCM) 10K type strain sequencing project: providing services to taxonomists for standard genome sequencing and annotation.</title>
        <authorList>
            <consortium name="The Broad Institute Genomics Platform"/>
            <consortium name="The Broad Institute Genome Sequencing Center for Infectious Disease"/>
            <person name="Wu L."/>
            <person name="Ma J."/>
        </authorList>
    </citation>
    <scope>NUCLEOTIDE SEQUENCE [LARGE SCALE GENOMIC DNA]</scope>
    <source>
        <strain evidence="2">KCTC 52490</strain>
    </source>
</reference>
<organism evidence="1 2">
    <name type="scientific">Spirosoma flavum</name>
    <dbReference type="NCBI Taxonomy" id="2048557"/>
    <lineage>
        <taxon>Bacteria</taxon>
        <taxon>Pseudomonadati</taxon>
        <taxon>Bacteroidota</taxon>
        <taxon>Cytophagia</taxon>
        <taxon>Cytophagales</taxon>
        <taxon>Cytophagaceae</taxon>
        <taxon>Spirosoma</taxon>
    </lineage>
</organism>
<evidence type="ECO:0000313" key="1">
    <source>
        <dbReference type="EMBL" id="MFD2937783.1"/>
    </source>
</evidence>
<comment type="caution">
    <text evidence="1">The sequence shown here is derived from an EMBL/GenBank/DDBJ whole genome shotgun (WGS) entry which is preliminary data.</text>
</comment>